<evidence type="ECO:0000313" key="3">
    <source>
        <dbReference type="EMBL" id="KAJ1212690.1"/>
    </source>
</evidence>
<dbReference type="AlphaFoldDB" id="A0AAV7WF84"/>
<evidence type="ECO:0000256" key="1">
    <source>
        <dbReference type="SAM" id="MobiDB-lite"/>
    </source>
</evidence>
<protein>
    <recommendedName>
        <fullName evidence="2">Lamina-associated polypeptide 2 alpha C-terminal domain-containing protein</fullName>
    </recommendedName>
</protein>
<dbReference type="InterPro" id="IPR021623">
    <property type="entry name" value="LAP2alpha_C"/>
</dbReference>
<reference evidence="3" key="1">
    <citation type="journal article" date="2022" name="bioRxiv">
        <title>Sequencing and chromosome-scale assembly of the giantPleurodeles waltlgenome.</title>
        <authorList>
            <person name="Brown T."/>
            <person name="Elewa A."/>
            <person name="Iarovenko S."/>
            <person name="Subramanian E."/>
            <person name="Araus A.J."/>
            <person name="Petzold A."/>
            <person name="Susuki M."/>
            <person name="Suzuki K.-i.T."/>
            <person name="Hayashi T."/>
            <person name="Toyoda A."/>
            <person name="Oliveira C."/>
            <person name="Osipova E."/>
            <person name="Leigh N.D."/>
            <person name="Simon A."/>
            <person name="Yun M.H."/>
        </authorList>
    </citation>
    <scope>NUCLEOTIDE SEQUENCE</scope>
    <source>
        <strain evidence="3">20211129_DDA</strain>
        <tissue evidence="3">Liver</tissue>
    </source>
</reference>
<evidence type="ECO:0000259" key="2">
    <source>
        <dbReference type="Pfam" id="PF11560"/>
    </source>
</evidence>
<feature type="region of interest" description="Disordered" evidence="1">
    <location>
        <begin position="294"/>
        <end position="316"/>
    </location>
</feature>
<feature type="region of interest" description="Disordered" evidence="1">
    <location>
        <begin position="40"/>
        <end position="63"/>
    </location>
</feature>
<feature type="compositionally biased region" description="Polar residues" evidence="1">
    <location>
        <begin position="294"/>
        <end position="305"/>
    </location>
</feature>
<evidence type="ECO:0000313" key="4">
    <source>
        <dbReference type="Proteomes" id="UP001066276"/>
    </source>
</evidence>
<dbReference type="Pfam" id="PF11560">
    <property type="entry name" value="LAP2alpha"/>
    <property type="match status" value="1"/>
</dbReference>
<feature type="domain" description="Lamina-associated polypeptide 2 alpha C-terminal" evidence="2">
    <location>
        <begin position="426"/>
        <end position="550"/>
    </location>
</feature>
<proteinExistence type="predicted"/>
<dbReference type="EMBL" id="JANPWB010000001">
    <property type="protein sequence ID" value="KAJ1212690.1"/>
    <property type="molecule type" value="Genomic_DNA"/>
</dbReference>
<gene>
    <name evidence="3" type="ORF">NDU88_000345</name>
</gene>
<keyword evidence="4" id="KW-1185">Reference proteome</keyword>
<organism evidence="3 4">
    <name type="scientific">Pleurodeles waltl</name>
    <name type="common">Iberian ribbed newt</name>
    <dbReference type="NCBI Taxonomy" id="8319"/>
    <lineage>
        <taxon>Eukaryota</taxon>
        <taxon>Metazoa</taxon>
        <taxon>Chordata</taxon>
        <taxon>Craniata</taxon>
        <taxon>Vertebrata</taxon>
        <taxon>Euteleostomi</taxon>
        <taxon>Amphibia</taxon>
        <taxon>Batrachia</taxon>
        <taxon>Caudata</taxon>
        <taxon>Salamandroidea</taxon>
        <taxon>Salamandridae</taxon>
        <taxon>Pleurodelinae</taxon>
        <taxon>Pleurodeles</taxon>
    </lineage>
</organism>
<name>A0AAV7WF84_PLEWA</name>
<accession>A0AAV7WF84</accession>
<comment type="caution">
    <text evidence="3">The sequence shown here is derived from an EMBL/GenBank/DDBJ whole genome shotgun (WGS) entry which is preliminary data.</text>
</comment>
<dbReference type="Proteomes" id="UP001066276">
    <property type="component" value="Chromosome 1_1"/>
</dbReference>
<sequence>MPGDAGPCKAGVETLLFGQPGTAGDAGPCRAGVETLLFGQPSTAGDAGPRLEWRPSSLGSPARQVMLDPAPAGLEWRPSSLGSPARQVMLDPGWSVDPPFWAARHARWCWTQAGVETLLFGQPGTAGGAGPCPCRPGVETLLFGHPGTAGDAGPYRAGVETLLFRQPGTAGDAGPCPCRAGVETLLFGHSGTAGGAGPRLEWRPSSLGSLARQVVLDPVPAGLEWRPSSLGIPARQVMLDPTGLEWRPSSLGIPAQQVMLDPAPAGLEWRPSSLGSPAQQVMLDPAGLEWRPSSLGSPALQSLQSSEEEGPGHEEQKGKYIAQDMLPDLIRHVKANIEFPDEEVSDRSSGSLLCQFQSLAPIDVLVHPYIHGVLKGEWRDHGKILLQHTKARLYFFQDIQTDLPDSIPIDSFVASLVGWTSLEEHAVIKDAVDKRVDALLGKVHSGSHLALRAGIYGTYVSRSLITDIKALFRSLDDSSDCSGLLDKIETQVEYLSDVSFDVIRASALSGGTCVAARWNLFLKDWKTDLAQKASALWLPFQGNLLYGPELEDTT</sequence>
<dbReference type="Gene3D" id="1.10.287.3160">
    <property type="match status" value="1"/>
</dbReference>